<evidence type="ECO:0000313" key="2">
    <source>
        <dbReference type="EMBL" id="MFB9898392.1"/>
    </source>
</evidence>
<sequence>MKTQAYLLSLLAVAATVLAACGSEDTPAISYDNPSLLFQPADSDQSSTAALRRRFFGETGSYLLFNDTLQRVYQGTDITGQPRYFTETIDLAYDIGSSSNSSSVYSFTYLTTEKEQTEMAQFVKDYILPHATKRLKPYSFFLCNRISVTTSNKVTTTPYAVANERCVAVAANYLLQRPRTEAQKKNFAGRVLNTLVAQAAKNNTNAFRAFYAHSANYYNRTYTSAGIKGSADELAQLGFISSGGTPGSFPSQDSDLSAFITSAILYDDAWLANTYGRYSVVMAKFAIVRQVLAALGYVA</sequence>
<name>A0ABV5ZLZ1_9BACT</name>
<gene>
    <name evidence="2" type="ORF">ACFFK8_11450</name>
</gene>
<feature type="signal peptide" evidence="1">
    <location>
        <begin position="1"/>
        <end position="19"/>
    </location>
</feature>
<evidence type="ECO:0000256" key="1">
    <source>
        <dbReference type="SAM" id="SignalP"/>
    </source>
</evidence>
<dbReference type="EMBL" id="JBHLZF010000002">
    <property type="protein sequence ID" value="MFB9898392.1"/>
    <property type="molecule type" value="Genomic_DNA"/>
</dbReference>
<keyword evidence="3" id="KW-1185">Reference proteome</keyword>
<reference evidence="2 3" key="1">
    <citation type="submission" date="2024-09" db="EMBL/GenBank/DDBJ databases">
        <authorList>
            <person name="Sun Q."/>
            <person name="Mori K."/>
        </authorList>
    </citation>
    <scope>NUCLEOTIDE SEQUENCE [LARGE SCALE GENOMIC DNA]</scope>
    <source>
        <strain evidence="2 3">ATCC 51272</strain>
    </source>
</reference>
<organism evidence="2 3">
    <name type="scientific">Hallella seregens ATCC 51272</name>
    <dbReference type="NCBI Taxonomy" id="1336250"/>
    <lineage>
        <taxon>Bacteria</taxon>
        <taxon>Pseudomonadati</taxon>
        <taxon>Bacteroidota</taxon>
        <taxon>Bacteroidia</taxon>
        <taxon>Bacteroidales</taxon>
        <taxon>Prevotellaceae</taxon>
        <taxon>Hallella</taxon>
    </lineage>
</organism>
<dbReference type="RefSeq" id="WP_005845137.1">
    <property type="nucleotide sequence ID" value="NZ_JBHLZF010000002.1"/>
</dbReference>
<evidence type="ECO:0000313" key="3">
    <source>
        <dbReference type="Proteomes" id="UP001589688"/>
    </source>
</evidence>
<dbReference type="PROSITE" id="PS51257">
    <property type="entry name" value="PROKAR_LIPOPROTEIN"/>
    <property type="match status" value="1"/>
</dbReference>
<feature type="chain" id="PRO_5046909162" description="Lipoprotein" evidence="1">
    <location>
        <begin position="20"/>
        <end position="299"/>
    </location>
</feature>
<keyword evidence="1" id="KW-0732">Signal</keyword>
<dbReference type="Proteomes" id="UP001589688">
    <property type="component" value="Unassembled WGS sequence"/>
</dbReference>
<protein>
    <recommendedName>
        <fullName evidence="4">Lipoprotein</fullName>
    </recommendedName>
</protein>
<proteinExistence type="predicted"/>
<accession>A0ABV5ZLZ1</accession>
<comment type="caution">
    <text evidence="2">The sequence shown here is derived from an EMBL/GenBank/DDBJ whole genome shotgun (WGS) entry which is preliminary data.</text>
</comment>
<evidence type="ECO:0008006" key="4">
    <source>
        <dbReference type="Google" id="ProtNLM"/>
    </source>
</evidence>